<protein>
    <submittedName>
        <fullName evidence="1">Uncharacterized protein</fullName>
    </submittedName>
</protein>
<sequence>MGTQEHKSLYYHRVDYIVYYIRGNKKSPDLKETRAFKYELF</sequence>
<reference evidence="1 2" key="1">
    <citation type="journal article" date="2011" name="Stand. Genomic Sci.">
        <title>Complete genome sequence of the gliding freshwater bacterium Fluviicola taffensis type strain (RW262).</title>
        <authorList>
            <person name="Woyke T."/>
            <person name="Chertkov O."/>
            <person name="Lapidus A."/>
            <person name="Nolan M."/>
            <person name="Lucas S."/>
            <person name="Del Rio T.G."/>
            <person name="Tice H."/>
            <person name="Cheng J.F."/>
            <person name="Tapia R."/>
            <person name="Han C."/>
            <person name="Goodwin L."/>
            <person name="Pitluck S."/>
            <person name="Liolios K."/>
            <person name="Pagani I."/>
            <person name="Ivanova N."/>
            <person name="Huntemann M."/>
            <person name="Mavromatis K."/>
            <person name="Mikhailova N."/>
            <person name="Pati A."/>
            <person name="Chen A."/>
            <person name="Palaniappan K."/>
            <person name="Land M."/>
            <person name="Hauser L."/>
            <person name="Brambilla E.M."/>
            <person name="Rohde M."/>
            <person name="Mwirichia R."/>
            <person name="Sikorski J."/>
            <person name="Tindall B.J."/>
            <person name="Goker M."/>
            <person name="Bristow J."/>
            <person name="Eisen J.A."/>
            <person name="Markowitz V."/>
            <person name="Hugenholtz P."/>
            <person name="Klenk H.P."/>
            <person name="Kyrpides N.C."/>
        </authorList>
    </citation>
    <scope>NUCLEOTIDE SEQUENCE [LARGE SCALE GENOMIC DNA]</scope>
    <source>
        <strain evidence="2">DSM 16823 / RW262 / RW262</strain>
    </source>
</reference>
<organism evidence="1 2">
    <name type="scientific">Fluviicola taffensis (strain DSM 16823 / NCIMB 13979 / RW262)</name>
    <dbReference type="NCBI Taxonomy" id="755732"/>
    <lineage>
        <taxon>Bacteria</taxon>
        <taxon>Pseudomonadati</taxon>
        <taxon>Bacteroidota</taxon>
        <taxon>Flavobacteriia</taxon>
        <taxon>Flavobacteriales</taxon>
        <taxon>Crocinitomicaceae</taxon>
        <taxon>Fluviicola</taxon>
    </lineage>
</organism>
<keyword evidence="2" id="KW-1185">Reference proteome</keyword>
<dbReference type="KEGG" id="fte:Fluta_0501"/>
<accession>F2IFP8</accession>
<name>F2IFP8_FLUTR</name>
<gene>
    <name evidence="1" type="ordered locus">Fluta_0501</name>
</gene>
<proteinExistence type="predicted"/>
<dbReference type="EMBL" id="CP002542">
    <property type="protein sequence ID" value="AEA42506.1"/>
    <property type="molecule type" value="Genomic_DNA"/>
</dbReference>
<dbReference type="STRING" id="755732.Fluta_0501"/>
<evidence type="ECO:0000313" key="2">
    <source>
        <dbReference type="Proteomes" id="UP000007463"/>
    </source>
</evidence>
<dbReference type="HOGENOM" id="CLU_3270419_0_0_10"/>
<evidence type="ECO:0000313" key="1">
    <source>
        <dbReference type="EMBL" id="AEA42506.1"/>
    </source>
</evidence>
<dbReference type="AlphaFoldDB" id="F2IFP8"/>
<dbReference type="Proteomes" id="UP000007463">
    <property type="component" value="Chromosome"/>
</dbReference>
<reference evidence="2" key="2">
    <citation type="submission" date="2011-02" db="EMBL/GenBank/DDBJ databases">
        <title>The complete genome of Fluviicola taffensis DSM 16823.</title>
        <authorList>
            <consortium name="US DOE Joint Genome Institute (JGI-PGF)"/>
            <person name="Lucas S."/>
            <person name="Copeland A."/>
            <person name="Lapidus A."/>
            <person name="Bruce D."/>
            <person name="Goodwin L."/>
            <person name="Pitluck S."/>
            <person name="Kyrpides N."/>
            <person name="Mavromatis K."/>
            <person name="Ivanova N."/>
            <person name="Mikhailova N."/>
            <person name="Pagani I."/>
            <person name="Chertkov O."/>
            <person name="Detter J.C."/>
            <person name="Han C."/>
            <person name="Tapia R."/>
            <person name="Land M."/>
            <person name="Hauser L."/>
            <person name="Markowitz V."/>
            <person name="Cheng J.-F."/>
            <person name="Hugenholtz P."/>
            <person name="Woyke T."/>
            <person name="Wu D."/>
            <person name="Tindall B."/>
            <person name="Pomrenke H.G."/>
            <person name="Brambilla E."/>
            <person name="Klenk H.-P."/>
            <person name="Eisen J.A."/>
        </authorList>
    </citation>
    <scope>NUCLEOTIDE SEQUENCE [LARGE SCALE GENOMIC DNA]</scope>
    <source>
        <strain evidence="2">DSM 16823 / RW262 / RW262</strain>
    </source>
</reference>